<gene>
    <name evidence="1" type="ORF">LOM8899_00956</name>
</gene>
<evidence type="ECO:0000313" key="2">
    <source>
        <dbReference type="Proteomes" id="UP000201613"/>
    </source>
</evidence>
<organism evidence="1 2">
    <name type="scientific">Flavimaricola marinus</name>
    <dbReference type="NCBI Taxonomy" id="1819565"/>
    <lineage>
        <taxon>Bacteria</taxon>
        <taxon>Pseudomonadati</taxon>
        <taxon>Pseudomonadota</taxon>
        <taxon>Alphaproteobacteria</taxon>
        <taxon>Rhodobacterales</taxon>
        <taxon>Paracoccaceae</taxon>
        <taxon>Flavimaricola</taxon>
    </lineage>
</organism>
<proteinExistence type="predicted"/>
<dbReference type="Proteomes" id="UP000201613">
    <property type="component" value="Unassembled WGS sequence"/>
</dbReference>
<protein>
    <submittedName>
        <fullName evidence="1">Uncharacterized protein</fullName>
    </submittedName>
</protein>
<reference evidence="1 2" key="1">
    <citation type="submission" date="2017-05" db="EMBL/GenBank/DDBJ databases">
        <authorList>
            <person name="Song R."/>
            <person name="Chenine A.L."/>
            <person name="Ruprecht R.M."/>
        </authorList>
    </citation>
    <scope>NUCLEOTIDE SEQUENCE [LARGE SCALE GENOMIC DNA]</scope>
    <source>
        <strain evidence="1 2">CECT 8899</strain>
    </source>
</reference>
<dbReference type="AlphaFoldDB" id="A0A238LD07"/>
<name>A0A238LD07_9RHOB</name>
<sequence length="144" mass="15865">MFAGLLLILGLLVVYPLVRGFTRAKLADMRRTRRLYDEARAAAMATLKQGDFDLPTWKSDLHQVSAFLKTLRQELATKGISAVELDQIADDGFFKGGALTAAAAFEARGFSFAGQIVGTSDFMEWAMQKGLGRQIVKNRMMADT</sequence>
<accession>A0A238LD07</accession>
<dbReference type="RefSeq" id="WP_133064975.1">
    <property type="nucleotide sequence ID" value="NZ_FXZK01000001.1"/>
</dbReference>
<evidence type="ECO:0000313" key="1">
    <source>
        <dbReference type="EMBL" id="SMY06826.1"/>
    </source>
</evidence>
<dbReference type="EMBL" id="FXZK01000001">
    <property type="protein sequence ID" value="SMY06826.1"/>
    <property type="molecule type" value="Genomic_DNA"/>
</dbReference>
<keyword evidence="2" id="KW-1185">Reference proteome</keyword>